<dbReference type="PIRSF" id="PIRSF031900">
    <property type="entry name" value="UCP031900"/>
    <property type="match status" value="1"/>
</dbReference>
<dbReference type="EMBL" id="JAJUWU010000009">
    <property type="protein sequence ID" value="MCE7028565.1"/>
    <property type="molecule type" value="Genomic_DNA"/>
</dbReference>
<gene>
    <name evidence="2" type="ORF">LZD57_11250</name>
</gene>
<feature type="domain" description="Phytase-like" evidence="1">
    <location>
        <begin position="88"/>
        <end position="343"/>
    </location>
</feature>
<proteinExistence type="predicted"/>
<evidence type="ECO:0000313" key="3">
    <source>
        <dbReference type="Proteomes" id="UP001139035"/>
    </source>
</evidence>
<dbReference type="InterPro" id="IPR014567">
    <property type="entry name" value="UCP031900"/>
</dbReference>
<evidence type="ECO:0000313" key="2">
    <source>
        <dbReference type="EMBL" id="MCE7028565.1"/>
    </source>
</evidence>
<organism evidence="2 3">
    <name type="scientific">Jiella avicenniae</name>
    <dbReference type="NCBI Taxonomy" id="2907202"/>
    <lineage>
        <taxon>Bacteria</taxon>
        <taxon>Pseudomonadati</taxon>
        <taxon>Pseudomonadota</taxon>
        <taxon>Alphaproteobacteria</taxon>
        <taxon>Hyphomicrobiales</taxon>
        <taxon>Aurantimonadaceae</taxon>
        <taxon>Jiella</taxon>
    </lineage>
</organism>
<dbReference type="RefSeq" id="WP_233719718.1">
    <property type="nucleotide sequence ID" value="NZ_JAJUWU010000009.1"/>
</dbReference>
<evidence type="ECO:0000259" key="1">
    <source>
        <dbReference type="Pfam" id="PF13449"/>
    </source>
</evidence>
<protein>
    <submittedName>
        <fullName evidence="2">Esterase-like activity of phytase family protein</fullName>
    </submittedName>
</protein>
<dbReference type="AlphaFoldDB" id="A0A9X1P1D1"/>
<sequence>MIFSISASAGAGGAPPAVFPRAWLALVAAVAVALPGPVALAAPASPAGEPITVRSTEIPRFDKNSAARRFGALTFVGGLQFSSFDGRLHGISAIRLMPGGERFVAVTDNGCWITGTIMRDDEGRPTGLADVAAKPLTDLLGRPIAGKAFGDAESLAIDPDGTTAAVGFEQRHRIWAYDLDRLGAARPRNLPLPFPVGELRANKGLEMLSVAPKASPLRGAMVTVAEHSIDAAGNLFAGIVGRGGERGSVFKVRRDDGWEVSDGDFLPNGDLLLLERRFEGIFSGLGIRIRRIAGGSIRAGALVDGPVVFEADLSDEIDNMEGLDVWQDGAGRTRLTLVSDDNGSFFQRNILLEFVWSGETTGGDGRPVGQ</sequence>
<dbReference type="InterPro" id="IPR027372">
    <property type="entry name" value="Phytase-like_dom"/>
</dbReference>
<dbReference type="Pfam" id="PF13449">
    <property type="entry name" value="Phytase-like"/>
    <property type="match status" value="1"/>
</dbReference>
<dbReference type="SUPFAM" id="SSF63829">
    <property type="entry name" value="Calcium-dependent phosphotriesterase"/>
    <property type="match status" value="1"/>
</dbReference>
<accession>A0A9X1P1D1</accession>
<name>A0A9X1P1D1_9HYPH</name>
<reference evidence="2" key="1">
    <citation type="submission" date="2022-01" db="EMBL/GenBank/DDBJ databases">
        <title>Jiella avicenniae sp. nov., a novel endophytic bacterium isolated from bark of Avicennia marina.</title>
        <authorList>
            <person name="Tuo L."/>
        </authorList>
    </citation>
    <scope>NUCLEOTIDE SEQUENCE</scope>
    <source>
        <strain evidence="2">CBK1P-4</strain>
    </source>
</reference>
<dbReference type="Proteomes" id="UP001139035">
    <property type="component" value="Unassembled WGS sequence"/>
</dbReference>
<comment type="caution">
    <text evidence="2">The sequence shown here is derived from an EMBL/GenBank/DDBJ whole genome shotgun (WGS) entry which is preliminary data.</text>
</comment>
<keyword evidence="3" id="KW-1185">Reference proteome</keyword>